<keyword evidence="2" id="KW-1185">Reference proteome</keyword>
<evidence type="ECO:0000313" key="1">
    <source>
        <dbReference type="EMBL" id="GLX70064.1"/>
    </source>
</evidence>
<organism evidence="1 2">
    <name type="scientific">Paenibacillus glycanilyticus</name>
    <dbReference type="NCBI Taxonomy" id="126569"/>
    <lineage>
        <taxon>Bacteria</taxon>
        <taxon>Bacillati</taxon>
        <taxon>Bacillota</taxon>
        <taxon>Bacilli</taxon>
        <taxon>Bacillales</taxon>
        <taxon>Paenibacillaceae</taxon>
        <taxon>Paenibacillus</taxon>
    </lineage>
</organism>
<protein>
    <recommendedName>
        <fullName evidence="3">BclA C-terminal domain-containing protein</fullName>
    </recommendedName>
</protein>
<dbReference type="RefSeq" id="WP_284240819.1">
    <property type="nucleotide sequence ID" value="NZ_BSSQ01000016.1"/>
</dbReference>
<name>A0ABQ6GGQ1_9BACL</name>
<accession>A0ABQ6GGQ1</accession>
<sequence length="194" mass="19395">MPNNSIFDSSNRPLYGAAANSYTQPGTEVPVQTGTSIQAGGSFTVNAANSISLGILGGSVNSSIRIANPSGSGKTVYLGQIVGYTNISLSLLSSFSAQVTLYSGGTIASPTTGTPVNLNLGSSTASVASVTTSINAVTGGTSFVLYPLQPGPFSFSFGGSVAVPPGQTLTANIVGALTVLGILGVGIEVIWWEV</sequence>
<reference evidence="1 2" key="1">
    <citation type="submission" date="2023-03" db="EMBL/GenBank/DDBJ databases">
        <title>Draft genome sequence of the bacteria which degrade cell wall of Tricholomamatutake.</title>
        <authorList>
            <person name="Konishi Y."/>
            <person name="Fukuta Y."/>
            <person name="Shirasaka N."/>
        </authorList>
    </citation>
    <scope>NUCLEOTIDE SEQUENCE [LARGE SCALE GENOMIC DNA]</scope>
    <source>
        <strain evidence="2">mu1</strain>
    </source>
</reference>
<gene>
    <name evidence="1" type="ORF">MU1_44100</name>
</gene>
<evidence type="ECO:0000313" key="2">
    <source>
        <dbReference type="Proteomes" id="UP001157114"/>
    </source>
</evidence>
<evidence type="ECO:0008006" key="3">
    <source>
        <dbReference type="Google" id="ProtNLM"/>
    </source>
</evidence>
<dbReference type="EMBL" id="BSSQ01000016">
    <property type="protein sequence ID" value="GLX70064.1"/>
    <property type="molecule type" value="Genomic_DNA"/>
</dbReference>
<comment type="caution">
    <text evidence="1">The sequence shown here is derived from an EMBL/GenBank/DDBJ whole genome shotgun (WGS) entry which is preliminary data.</text>
</comment>
<proteinExistence type="predicted"/>
<dbReference type="Proteomes" id="UP001157114">
    <property type="component" value="Unassembled WGS sequence"/>
</dbReference>